<gene>
    <name evidence="2" type="ORF">LY11_03046</name>
</gene>
<reference evidence="2 3" key="1">
    <citation type="submission" date="2018-06" db="EMBL/GenBank/DDBJ databases">
        <title>Genomic Encyclopedia of Archaeal and Bacterial Type Strains, Phase II (KMG-II): from individual species to whole genera.</title>
        <authorList>
            <person name="Goeker M."/>
        </authorList>
    </citation>
    <scope>NUCLEOTIDE SEQUENCE [LARGE SCALE GENOMIC DNA]</scope>
    <source>
        <strain evidence="2 3">DSM 14825</strain>
    </source>
</reference>
<evidence type="ECO:0000313" key="2">
    <source>
        <dbReference type="EMBL" id="RAJ29154.1"/>
    </source>
</evidence>
<comment type="caution">
    <text evidence="2">The sequence shown here is derived from an EMBL/GenBank/DDBJ whole genome shotgun (WGS) entry which is preliminary data.</text>
</comment>
<dbReference type="InterPro" id="IPR019734">
    <property type="entry name" value="TPR_rpt"/>
</dbReference>
<evidence type="ECO:0000256" key="1">
    <source>
        <dbReference type="PROSITE-ProRule" id="PRU00339"/>
    </source>
</evidence>
<dbReference type="OrthoDB" id="771229at2"/>
<dbReference type="InterPro" id="IPR011990">
    <property type="entry name" value="TPR-like_helical_dom_sf"/>
</dbReference>
<dbReference type="SUPFAM" id="SSF48452">
    <property type="entry name" value="TPR-like"/>
    <property type="match status" value="1"/>
</dbReference>
<proteinExistence type="predicted"/>
<dbReference type="PROSITE" id="PS50005">
    <property type="entry name" value="TPR"/>
    <property type="match status" value="1"/>
</dbReference>
<dbReference type="EMBL" id="QLLR01000015">
    <property type="protein sequence ID" value="RAJ29154.1"/>
    <property type="molecule type" value="Genomic_DNA"/>
</dbReference>
<sequence length="100" mass="11139">MEEAEHILTGLVSEFPENTLVLTNIGALRCDQGDYEEAMVFFKKAESIGSADRNLYLNIGIALLNISAKTSADAQNYFKKAEGFEADEWTVMAYFDPQAH</sequence>
<dbReference type="AlphaFoldDB" id="A0A327SMZ0"/>
<dbReference type="Gene3D" id="1.25.40.10">
    <property type="entry name" value="Tetratricopeptide repeat domain"/>
    <property type="match status" value="1"/>
</dbReference>
<protein>
    <submittedName>
        <fullName evidence="2">Uncharacterized protein</fullName>
    </submittedName>
</protein>
<dbReference type="Proteomes" id="UP000249754">
    <property type="component" value="Unassembled WGS sequence"/>
</dbReference>
<name>A0A327SMZ0_9SPHI</name>
<feature type="repeat" description="TPR" evidence="1">
    <location>
        <begin position="19"/>
        <end position="52"/>
    </location>
</feature>
<dbReference type="RefSeq" id="WP_111634494.1">
    <property type="nucleotide sequence ID" value="NZ_QLLR01000015.1"/>
</dbReference>
<evidence type="ECO:0000313" key="3">
    <source>
        <dbReference type="Proteomes" id="UP000249754"/>
    </source>
</evidence>
<keyword evidence="1" id="KW-0802">TPR repeat</keyword>
<organism evidence="2 3">
    <name type="scientific">Pedobacter cryoconitis</name>
    <dbReference type="NCBI Taxonomy" id="188932"/>
    <lineage>
        <taxon>Bacteria</taxon>
        <taxon>Pseudomonadati</taxon>
        <taxon>Bacteroidota</taxon>
        <taxon>Sphingobacteriia</taxon>
        <taxon>Sphingobacteriales</taxon>
        <taxon>Sphingobacteriaceae</taxon>
        <taxon>Pedobacter</taxon>
    </lineage>
</organism>
<accession>A0A327SMZ0</accession>